<accession>A0A845AI01</accession>
<name>A0A845AI01_9SPHN</name>
<reference evidence="2 3" key="1">
    <citation type="submission" date="2019-12" db="EMBL/GenBank/DDBJ databases">
        <title>Genomic-based taxomic classification of the family Erythrobacteraceae.</title>
        <authorList>
            <person name="Xu L."/>
        </authorList>
    </citation>
    <scope>NUCLEOTIDE SEQUENCE [LARGE SCALE GENOMIC DNA]</scope>
    <source>
        <strain evidence="2 3">DSM 18604</strain>
    </source>
</reference>
<dbReference type="AlphaFoldDB" id="A0A845AI01"/>
<dbReference type="Proteomes" id="UP000460561">
    <property type="component" value="Unassembled WGS sequence"/>
</dbReference>
<dbReference type="RefSeq" id="WP_160739934.1">
    <property type="nucleotide sequence ID" value="NZ_WTYQ01000004.1"/>
</dbReference>
<dbReference type="PROSITE" id="PS51257">
    <property type="entry name" value="PROKAR_LIPOPROTEIN"/>
    <property type="match status" value="1"/>
</dbReference>
<sequence length="227" mass="23801">MKTPPLVAIIGLFLLSGCGSNTSSAPTRTTSKTEAQAIAISSQSQAAPSPGFADWQSKDSLIALSYPTSLTPTRDFSGTYFTPAGWRMMFDGSPVGAGVGQVRFTAKSKSADEMPRIATDILQIGTSRNADVVADCLTRGLQGGSAVKEPNRIIGDVSFTVYSNGDAGMSHQLSSTDMRAMYQGTCIAIDRLTISVPASVNVTSHPKQSSATVEQELATVLASVTFH</sequence>
<evidence type="ECO:0008006" key="4">
    <source>
        <dbReference type="Google" id="ProtNLM"/>
    </source>
</evidence>
<protein>
    <recommendedName>
        <fullName evidence="4">Lipoprotein</fullName>
    </recommendedName>
</protein>
<organism evidence="2 3">
    <name type="scientific">Altericroceibacterium indicum</name>
    <dbReference type="NCBI Taxonomy" id="374177"/>
    <lineage>
        <taxon>Bacteria</taxon>
        <taxon>Pseudomonadati</taxon>
        <taxon>Pseudomonadota</taxon>
        <taxon>Alphaproteobacteria</taxon>
        <taxon>Sphingomonadales</taxon>
        <taxon>Erythrobacteraceae</taxon>
        <taxon>Altericroceibacterium</taxon>
    </lineage>
</organism>
<evidence type="ECO:0000313" key="2">
    <source>
        <dbReference type="EMBL" id="MXP26738.1"/>
    </source>
</evidence>
<evidence type="ECO:0000256" key="1">
    <source>
        <dbReference type="SAM" id="SignalP"/>
    </source>
</evidence>
<comment type="caution">
    <text evidence="2">The sequence shown here is derived from an EMBL/GenBank/DDBJ whole genome shotgun (WGS) entry which is preliminary data.</text>
</comment>
<proteinExistence type="predicted"/>
<feature type="signal peptide" evidence="1">
    <location>
        <begin position="1"/>
        <end position="25"/>
    </location>
</feature>
<evidence type="ECO:0000313" key="3">
    <source>
        <dbReference type="Proteomes" id="UP000460561"/>
    </source>
</evidence>
<dbReference type="EMBL" id="WTYQ01000004">
    <property type="protein sequence ID" value="MXP26738.1"/>
    <property type="molecule type" value="Genomic_DNA"/>
</dbReference>
<feature type="chain" id="PRO_5032554074" description="Lipoprotein" evidence="1">
    <location>
        <begin position="26"/>
        <end position="227"/>
    </location>
</feature>
<gene>
    <name evidence="2" type="ORF">GRI39_11895</name>
</gene>
<dbReference type="OrthoDB" id="7560332at2"/>
<keyword evidence="3" id="KW-1185">Reference proteome</keyword>
<keyword evidence="1" id="KW-0732">Signal</keyword>